<sequence length="349" mass="37746">MSAQLSAEDVTLPAPRQSSSPFGWGWDAMPEPARGARLPGPRFVSRELVHKSAAERVLLTDGVRQTPDSFIIAAMLPRDHCLYQQDDSGWTDPMLPTEALRQAGYYIQHRFYGVPETHKFILGGVTLGIDGTAPPSPAPWLPVNLRVICTPTAKWTSRRLCMRLEVEVSVAGVVCGHGSLLSQAVDPRVYQAIRGRKAASAPHESVPFFGCPLSPGEVGRRRKEDVLLADDGNADGWLLRLDDSNTEMVDHHVDHVPGMVVLEAFRQAALAAARPPAGLRASVVGLRSEFAAFCELGTPVRITASPQRGCLAADRMLVHVVAEQDGDEVAAGTVELRLCPDASGGQDRR</sequence>
<dbReference type="AlphaFoldDB" id="A0A5J5JXL5"/>
<feature type="domain" description="A-factor biosynthesis hotdog" evidence="2">
    <location>
        <begin position="218"/>
        <end position="336"/>
    </location>
</feature>
<accession>A0A5J5JXL5</accession>
<keyword evidence="4" id="KW-1185">Reference proteome</keyword>
<reference evidence="3 4" key="1">
    <citation type="submission" date="2019-09" db="EMBL/GenBank/DDBJ databases">
        <title>Screening of Novel Bioactive Compounds from Soil-Associated.</title>
        <authorList>
            <person name="Gong X."/>
        </authorList>
    </citation>
    <scope>NUCLEOTIDE SEQUENCE [LARGE SCALE GENOMIC DNA]</scope>
    <source>
        <strain evidence="3 4">Gxj-6</strain>
    </source>
</reference>
<evidence type="ECO:0000259" key="2">
    <source>
        <dbReference type="Pfam" id="PF03756"/>
    </source>
</evidence>
<gene>
    <name evidence="3" type="ORF">F5972_29865</name>
</gene>
<proteinExistence type="predicted"/>
<dbReference type="Pfam" id="PF03756">
    <property type="entry name" value="AfsA"/>
    <property type="match status" value="2"/>
</dbReference>
<dbReference type="EMBL" id="VYTZ01000014">
    <property type="protein sequence ID" value="KAA9374812.1"/>
    <property type="molecule type" value="Genomic_DNA"/>
</dbReference>
<feature type="domain" description="A-factor biosynthesis hotdog" evidence="2">
    <location>
        <begin position="48"/>
        <end position="181"/>
    </location>
</feature>
<evidence type="ECO:0000256" key="1">
    <source>
        <dbReference type="SAM" id="MobiDB-lite"/>
    </source>
</evidence>
<dbReference type="InterPro" id="IPR047757">
    <property type="entry name" value="AfsA-like"/>
</dbReference>
<dbReference type="Proteomes" id="UP000327011">
    <property type="component" value="Unassembled WGS sequence"/>
</dbReference>
<evidence type="ECO:0000313" key="3">
    <source>
        <dbReference type="EMBL" id="KAA9374812.1"/>
    </source>
</evidence>
<name>A0A5J5JXL5_9ACTN</name>
<dbReference type="InterPro" id="IPR005509">
    <property type="entry name" value="AfsA_hotdog_dom"/>
</dbReference>
<dbReference type="GO" id="GO:0016740">
    <property type="term" value="F:transferase activity"/>
    <property type="evidence" value="ECO:0007669"/>
    <property type="project" value="InterPro"/>
</dbReference>
<dbReference type="RefSeq" id="WP_150938234.1">
    <property type="nucleotide sequence ID" value="NZ_VYTZ01000014.1"/>
</dbReference>
<dbReference type="NCBIfam" id="NF041195">
    <property type="entry name" value="ScbA_BarX_GamBu"/>
    <property type="match status" value="1"/>
</dbReference>
<organism evidence="3 4">
    <name type="scientific">Microbispora cellulosiformans</name>
    <dbReference type="NCBI Taxonomy" id="2614688"/>
    <lineage>
        <taxon>Bacteria</taxon>
        <taxon>Bacillati</taxon>
        <taxon>Actinomycetota</taxon>
        <taxon>Actinomycetes</taxon>
        <taxon>Streptosporangiales</taxon>
        <taxon>Streptosporangiaceae</taxon>
        <taxon>Microbispora</taxon>
    </lineage>
</organism>
<feature type="region of interest" description="Disordered" evidence="1">
    <location>
        <begin position="1"/>
        <end position="25"/>
    </location>
</feature>
<evidence type="ECO:0000313" key="4">
    <source>
        <dbReference type="Proteomes" id="UP000327011"/>
    </source>
</evidence>
<comment type="caution">
    <text evidence="3">The sequence shown here is derived from an EMBL/GenBank/DDBJ whole genome shotgun (WGS) entry which is preliminary data.</text>
</comment>
<protein>
    <recommendedName>
        <fullName evidence="2">A-factor biosynthesis hotdog domain-containing protein</fullName>
    </recommendedName>
</protein>